<evidence type="ECO:0000313" key="3">
    <source>
        <dbReference type="Proteomes" id="UP001168821"/>
    </source>
</evidence>
<evidence type="ECO:0000313" key="2">
    <source>
        <dbReference type="EMBL" id="KAJ3652253.1"/>
    </source>
</evidence>
<name>A0AA38MDC2_9CUCU</name>
<dbReference type="AlphaFoldDB" id="A0AA38MDC2"/>
<reference evidence="2" key="1">
    <citation type="journal article" date="2023" name="G3 (Bethesda)">
        <title>Whole genome assemblies of Zophobas morio and Tenebrio molitor.</title>
        <authorList>
            <person name="Kaur S."/>
            <person name="Stinson S.A."/>
            <person name="diCenzo G.C."/>
        </authorList>
    </citation>
    <scope>NUCLEOTIDE SEQUENCE</scope>
    <source>
        <strain evidence="2">QUZm001</strain>
    </source>
</reference>
<feature type="coiled-coil region" evidence="1">
    <location>
        <begin position="26"/>
        <end position="53"/>
    </location>
</feature>
<comment type="caution">
    <text evidence="2">The sequence shown here is derived from an EMBL/GenBank/DDBJ whole genome shotgun (WGS) entry which is preliminary data.</text>
</comment>
<protein>
    <submittedName>
        <fullName evidence="2">Uncharacterized protein</fullName>
    </submittedName>
</protein>
<accession>A0AA38MDC2</accession>
<sequence>MERIMRTLDLHRTSFTEIFDSTNEFLTKENLDMNQVRSNIQLLEQKIQNISQLDQRYLDWLLDQDPEYVDLDSETAKIDEYMCKFSALKMKVETHVNLSVDKSYIKAHRADRRVAPKVALNSN</sequence>
<keyword evidence="1" id="KW-0175">Coiled coil</keyword>
<evidence type="ECO:0000256" key="1">
    <source>
        <dbReference type="SAM" id="Coils"/>
    </source>
</evidence>
<organism evidence="2 3">
    <name type="scientific">Zophobas morio</name>
    <dbReference type="NCBI Taxonomy" id="2755281"/>
    <lineage>
        <taxon>Eukaryota</taxon>
        <taxon>Metazoa</taxon>
        <taxon>Ecdysozoa</taxon>
        <taxon>Arthropoda</taxon>
        <taxon>Hexapoda</taxon>
        <taxon>Insecta</taxon>
        <taxon>Pterygota</taxon>
        <taxon>Neoptera</taxon>
        <taxon>Endopterygota</taxon>
        <taxon>Coleoptera</taxon>
        <taxon>Polyphaga</taxon>
        <taxon>Cucujiformia</taxon>
        <taxon>Tenebrionidae</taxon>
        <taxon>Zophobas</taxon>
    </lineage>
</organism>
<dbReference type="Proteomes" id="UP001168821">
    <property type="component" value="Unassembled WGS sequence"/>
</dbReference>
<gene>
    <name evidence="2" type="ORF">Zmor_018234</name>
</gene>
<dbReference type="EMBL" id="JALNTZ010000005">
    <property type="protein sequence ID" value="KAJ3652253.1"/>
    <property type="molecule type" value="Genomic_DNA"/>
</dbReference>
<keyword evidence="3" id="KW-1185">Reference proteome</keyword>
<proteinExistence type="predicted"/>